<dbReference type="AlphaFoldDB" id="A0A2N8REK4"/>
<proteinExistence type="predicted"/>
<comment type="caution">
    <text evidence="2">The sequence shown here is derived from an EMBL/GenBank/DDBJ whole genome shotgun (WGS) entry which is preliminary data.</text>
</comment>
<reference evidence="2 3" key="1">
    <citation type="submission" date="2018-01" db="EMBL/GenBank/DDBJ databases">
        <title>Denitrification phenotypes of diverse strains of Pseudomonas stutzeri.</title>
        <authorList>
            <person name="Milligan D.A."/>
            <person name="Bergaust L."/>
            <person name="Bakken L.R."/>
            <person name="Frostegard A."/>
        </authorList>
    </citation>
    <scope>NUCLEOTIDE SEQUENCE [LARGE SCALE GENOMIC DNA]</scope>
    <source>
        <strain evidence="2 3">CCUG 44592</strain>
    </source>
</reference>
<dbReference type="RefSeq" id="WP_102820594.1">
    <property type="nucleotide sequence ID" value="NZ_JAMOHR010000008.1"/>
</dbReference>
<evidence type="ECO:0000313" key="2">
    <source>
        <dbReference type="EMBL" id="PNF59501.1"/>
    </source>
</evidence>
<accession>A0A2N8REK4</accession>
<sequence length="184" mass="21972">MPNYRRALAPGASWFFTVNLLQRRGNDLLVRHIDLLRTSVRRVHRLHPFTIDAWVVLPEHMHCVWTLPPGDAAYPLRWRLIKTFFSRALPPDEYRSAVRLQRGERGIWQRRYWEHLIRNEDDFRRHVDYVYVNPLKHGLVRRVRDWPYSSFHRDVRAGLYPADWAGDPKLLVPGNNRSIAGRFS</sequence>
<dbReference type="EMBL" id="POUM01000008">
    <property type="protein sequence ID" value="PNF59501.1"/>
    <property type="molecule type" value="Genomic_DNA"/>
</dbReference>
<dbReference type="InterPro" id="IPR052715">
    <property type="entry name" value="RAYT_transposase"/>
</dbReference>
<name>A0A2N8REK4_STUST</name>
<dbReference type="PROSITE" id="PS50096">
    <property type="entry name" value="IQ"/>
    <property type="match status" value="1"/>
</dbReference>
<dbReference type="GO" id="GO:0043565">
    <property type="term" value="F:sequence-specific DNA binding"/>
    <property type="evidence" value="ECO:0007669"/>
    <property type="project" value="TreeGrafter"/>
</dbReference>
<dbReference type="PANTHER" id="PTHR36966:SF1">
    <property type="entry name" value="REP-ASSOCIATED TYROSINE TRANSPOSASE"/>
    <property type="match status" value="1"/>
</dbReference>
<gene>
    <name evidence="2" type="ORF">CXK99_10830</name>
</gene>
<dbReference type="GO" id="GO:0006313">
    <property type="term" value="P:DNA transposition"/>
    <property type="evidence" value="ECO:0007669"/>
    <property type="project" value="InterPro"/>
</dbReference>
<dbReference type="InterPro" id="IPR002686">
    <property type="entry name" value="Transposase_17"/>
</dbReference>
<dbReference type="SMART" id="SM01321">
    <property type="entry name" value="Y1_Tnp"/>
    <property type="match status" value="1"/>
</dbReference>
<dbReference type="Gene3D" id="3.30.70.1290">
    <property type="entry name" value="Transposase IS200-like"/>
    <property type="match status" value="1"/>
</dbReference>
<dbReference type="GO" id="GO:0004803">
    <property type="term" value="F:transposase activity"/>
    <property type="evidence" value="ECO:0007669"/>
    <property type="project" value="InterPro"/>
</dbReference>
<feature type="domain" description="Transposase IS200-like" evidence="1">
    <location>
        <begin position="9"/>
        <end position="133"/>
    </location>
</feature>
<dbReference type="PANTHER" id="PTHR36966">
    <property type="entry name" value="REP-ASSOCIATED TYROSINE TRANSPOSASE"/>
    <property type="match status" value="1"/>
</dbReference>
<dbReference type="InterPro" id="IPR036515">
    <property type="entry name" value="Transposase_17_sf"/>
</dbReference>
<dbReference type="Proteomes" id="UP000236003">
    <property type="component" value="Unassembled WGS sequence"/>
</dbReference>
<evidence type="ECO:0000313" key="3">
    <source>
        <dbReference type="Proteomes" id="UP000236003"/>
    </source>
</evidence>
<evidence type="ECO:0000259" key="1">
    <source>
        <dbReference type="SMART" id="SM01321"/>
    </source>
</evidence>
<dbReference type="SUPFAM" id="SSF143422">
    <property type="entry name" value="Transposase IS200-like"/>
    <property type="match status" value="1"/>
</dbReference>
<protein>
    <submittedName>
        <fullName evidence="2">Transposase</fullName>
    </submittedName>
</protein>
<organism evidence="2 3">
    <name type="scientific">Stutzerimonas stutzeri</name>
    <name type="common">Pseudomonas stutzeri</name>
    <dbReference type="NCBI Taxonomy" id="316"/>
    <lineage>
        <taxon>Bacteria</taxon>
        <taxon>Pseudomonadati</taxon>
        <taxon>Pseudomonadota</taxon>
        <taxon>Gammaproteobacteria</taxon>
        <taxon>Pseudomonadales</taxon>
        <taxon>Pseudomonadaceae</taxon>
        <taxon>Stutzerimonas</taxon>
    </lineage>
</organism>
<dbReference type="NCBIfam" id="NF047646">
    <property type="entry name" value="REP_Tyr_transpos"/>
    <property type="match status" value="1"/>
</dbReference>